<reference evidence="6 7" key="1">
    <citation type="submission" date="2018-11" db="EMBL/GenBank/DDBJ databases">
        <title>Genome sequence of Saitozyma podzolica DSM 27192.</title>
        <authorList>
            <person name="Aliyu H."/>
            <person name="Gorte O."/>
            <person name="Ochsenreither K."/>
        </authorList>
    </citation>
    <scope>NUCLEOTIDE SEQUENCE [LARGE SCALE GENOMIC DNA]</scope>
    <source>
        <strain evidence="6 7">DSM 27192</strain>
    </source>
</reference>
<comment type="catalytic activity">
    <reaction evidence="4">
        <text>holo-[ACP] + malonyl-CoA = malonyl-[ACP] + CoA</text>
        <dbReference type="Rhea" id="RHEA:41792"/>
        <dbReference type="Rhea" id="RHEA-COMP:9623"/>
        <dbReference type="Rhea" id="RHEA-COMP:9685"/>
        <dbReference type="ChEBI" id="CHEBI:57287"/>
        <dbReference type="ChEBI" id="CHEBI:57384"/>
        <dbReference type="ChEBI" id="CHEBI:64479"/>
        <dbReference type="ChEBI" id="CHEBI:78449"/>
        <dbReference type="EC" id="2.3.1.39"/>
    </reaction>
</comment>
<evidence type="ECO:0000256" key="4">
    <source>
        <dbReference type="ARBA" id="ARBA00048462"/>
    </source>
</evidence>
<dbReference type="PANTHER" id="PTHR42681">
    <property type="entry name" value="MALONYL-COA-ACYL CARRIER PROTEIN TRANSACYLASE, MITOCHONDRIAL"/>
    <property type="match status" value="1"/>
</dbReference>
<dbReference type="Gene3D" id="3.40.366.10">
    <property type="entry name" value="Malonyl-Coenzyme A Acyl Carrier Protein, domain 2"/>
    <property type="match status" value="1"/>
</dbReference>
<feature type="region of interest" description="Disordered" evidence="5">
    <location>
        <begin position="1"/>
        <end position="55"/>
    </location>
</feature>
<dbReference type="EC" id="2.3.1.39" evidence="1"/>
<dbReference type="GO" id="GO:0004314">
    <property type="term" value="F:[acyl-carrier-protein] S-malonyltransferase activity"/>
    <property type="evidence" value="ECO:0007669"/>
    <property type="project" value="UniProtKB-EC"/>
</dbReference>
<dbReference type="InterPro" id="IPR016035">
    <property type="entry name" value="Acyl_Trfase/lysoPLipase"/>
</dbReference>
<protein>
    <recommendedName>
        <fullName evidence="1">[acyl-carrier-protein] S-malonyltransferase</fullName>
        <ecNumber evidence="1">2.3.1.39</ecNumber>
    </recommendedName>
</protein>
<dbReference type="OrthoDB" id="2584073at2759"/>
<dbReference type="EMBL" id="RSCD01000008">
    <property type="protein sequence ID" value="RSH91260.1"/>
    <property type="molecule type" value="Genomic_DNA"/>
</dbReference>
<dbReference type="InterPro" id="IPR050858">
    <property type="entry name" value="Mal-CoA-ACP_Trans/PKS_FabD"/>
</dbReference>
<evidence type="ECO:0000256" key="3">
    <source>
        <dbReference type="ARBA" id="ARBA00023315"/>
    </source>
</evidence>
<comment type="caution">
    <text evidence="6">The sequence shown here is derived from an EMBL/GenBank/DDBJ whole genome shotgun (WGS) entry which is preliminary data.</text>
</comment>
<dbReference type="InterPro" id="IPR001227">
    <property type="entry name" value="Ac_transferase_dom_sf"/>
</dbReference>
<keyword evidence="3" id="KW-0012">Acyltransferase</keyword>
<dbReference type="Gene3D" id="3.30.70.250">
    <property type="entry name" value="Malonyl-CoA ACP transacylase, ACP-binding"/>
    <property type="match status" value="1"/>
</dbReference>
<proteinExistence type="predicted"/>
<dbReference type="Proteomes" id="UP000279259">
    <property type="component" value="Unassembled WGS sequence"/>
</dbReference>
<evidence type="ECO:0000313" key="7">
    <source>
        <dbReference type="Proteomes" id="UP000279259"/>
    </source>
</evidence>
<sequence>MRPSLSLRPCPGVGVGFGSRCTPPPSRQARRSLSSLPRLFPQPPPDPRRRAASTSSAETDWLSWLRKGAALGMGGSGPSASHKALLFAGFGSYPHTPYSPTAASMRVWEEASDAILAPDMTIGYEARGMEEFAGSLRGGGCVRGWMRGWVEGRTLDELMKRPDVTAAFILTSTIAILASAQEQSGSPTLLPEGTTHLAGHGFLGTLTALVAAGRLDLGTGVRLARLYAILPPTPPNTRPSSNRFLTTVLSARHFHSLSSPSMFVPFEDPLAESSDSPQRRKRAMQLILDEIHGLQRGWELDGDEWAGAGIINSSKVLVVTGTTFAVHQIIDRLQQLNLANPVMDVHMPCPYHTRLMDHAVPRFHGILSRCDFRPAPVVDGLSPIILDPQTTHPMRGDPAEALLPSLNNQLRWHKTLYRLYSQPTPAIDEFLSVGRGAKGLGVMLRGELKKRPEGAPPIGIAEFGVKEVDIRGRPRVAAS</sequence>
<name>A0A427YJJ1_9TREE</name>
<evidence type="ECO:0000256" key="5">
    <source>
        <dbReference type="SAM" id="MobiDB-lite"/>
    </source>
</evidence>
<dbReference type="GO" id="GO:0006633">
    <property type="term" value="P:fatty acid biosynthetic process"/>
    <property type="evidence" value="ECO:0007669"/>
    <property type="project" value="TreeGrafter"/>
</dbReference>
<dbReference type="SUPFAM" id="SSF52151">
    <property type="entry name" value="FabD/lysophospholipase-like"/>
    <property type="match status" value="1"/>
</dbReference>
<dbReference type="PANTHER" id="PTHR42681:SF1">
    <property type="entry name" value="MALONYL-COA-ACYL CARRIER PROTEIN TRANSACYLASE, MITOCHONDRIAL"/>
    <property type="match status" value="1"/>
</dbReference>
<organism evidence="6 7">
    <name type="scientific">Saitozyma podzolica</name>
    <dbReference type="NCBI Taxonomy" id="1890683"/>
    <lineage>
        <taxon>Eukaryota</taxon>
        <taxon>Fungi</taxon>
        <taxon>Dikarya</taxon>
        <taxon>Basidiomycota</taxon>
        <taxon>Agaricomycotina</taxon>
        <taxon>Tremellomycetes</taxon>
        <taxon>Tremellales</taxon>
        <taxon>Trimorphomycetaceae</taxon>
        <taxon>Saitozyma</taxon>
    </lineage>
</organism>
<dbReference type="GO" id="GO:0005739">
    <property type="term" value="C:mitochondrion"/>
    <property type="evidence" value="ECO:0007669"/>
    <property type="project" value="TreeGrafter"/>
</dbReference>
<accession>A0A427YJJ1</accession>
<keyword evidence="2" id="KW-0808">Transferase</keyword>
<evidence type="ECO:0000313" key="6">
    <source>
        <dbReference type="EMBL" id="RSH91260.1"/>
    </source>
</evidence>
<gene>
    <name evidence="6" type="ORF">EHS25_009559</name>
</gene>
<keyword evidence="7" id="KW-1185">Reference proteome</keyword>
<evidence type="ECO:0000256" key="1">
    <source>
        <dbReference type="ARBA" id="ARBA00013258"/>
    </source>
</evidence>
<evidence type="ECO:0000256" key="2">
    <source>
        <dbReference type="ARBA" id="ARBA00022679"/>
    </source>
</evidence>
<dbReference type="STRING" id="1890683.A0A427YJJ1"/>
<dbReference type="AlphaFoldDB" id="A0A427YJJ1"/>